<dbReference type="Pfam" id="PF01566">
    <property type="entry name" value="Nramp"/>
    <property type="match status" value="1"/>
</dbReference>
<keyword evidence="4" id="KW-0769">Symport</keyword>
<reference evidence="9 10" key="1">
    <citation type="submission" date="2024-07" db="EMBL/GenBank/DDBJ databases">
        <title>Description of Labrys sedimenti sp. nov., isolated from a diclofenac-degrading enrichment culture.</title>
        <authorList>
            <person name="Tancsics A."/>
            <person name="Csepanyi A."/>
        </authorList>
    </citation>
    <scope>NUCLEOTIDE SEQUENCE [LARGE SCALE GENOMIC DNA]</scope>
    <source>
        <strain evidence="9 10">LMG 23578</strain>
    </source>
</reference>
<evidence type="ECO:0000256" key="7">
    <source>
        <dbReference type="SAM" id="MobiDB-lite"/>
    </source>
</evidence>
<evidence type="ECO:0000256" key="2">
    <source>
        <dbReference type="ARBA" id="ARBA00022448"/>
    </source>
</evidence>
<feature type="transmembrane region" description="Helical" evidence="8">
    <location>
        <begin position="375"/>
        <end position="397"/>
    </location>
</feature>
<dbReference type="InterPro" id="IPR001046">
    <property type="entry name" value="NRAMP_fam"/>
</dbReference>
<organism evidence="9 10">
    <name type="scientific">Labrys neptuniae</name>
    <dbReference type="NCBI Taxonomy" id="376174"/>
    <lineage>
        <taxon>Bacteria</taxon>
        <taxon>Pseudomonadati</taxon>
        <taxon>Pseudomonadota</taxon>
        <taxon>Alphaproteobacteria</taxon>
        <taxon>Hyphomicrobiales</taxon>
        <taxon>Xanthobacteraceae</taxon>
        <taxon>Labrys</taxon>
    </lineage>
</organism>
<accession>A0ABV3PTL3</accession>
<evidence type="ECO:0000256" key="4">
    <source>
        <dbReference type="ARBA" id="ARBA00022847"/>
    </source>
</evidence>
<feature type="transmembrane region" description="Helical" evidence="8">
    <location>
        <begin position="201"/>
        <end position="220"/>
    </location>
</feature>
<dbReference type="RefSeq" id="WP_367625883.1">
    <property type="nucleotide sequence ID" value="NZ_JBFNQD010000011.1"/>
</dbReference>
<evidence type="ECO:0000256" key="6">
    <source>
        <dbReference type="ARBA" id="ARBA00023136"/>
    </source>
</evidence>
<keyword evidence="2" id="KW-0813">Transport</keyword>
<evidence type="ECO:0000313" key="10">
    <source>
        <dbReference type="Proteomes" id="UP001555786"/>
    </source>
</evidence>
<feature type="transmembrane region" description="Helical" evidence="8">
    <location>
        <begin position="164"/>
        <end position="181"/>
    </location>
</feature>
<keyword evidence="6 8" id="KW-0472">Membrane</keyword>
<evidence type="ECO:0000256" key="5">
    <source>
        <dbReference type="ARBA" id="ARBA00022989"/>
    </source>
</evidence>
<comment type="subcellular location">
    <subcellularLocation>
        <location evidence="1">Membrane</location>
        <topology evidence="1">Multi-pass membrane protein</topology>
    </subcellularLocation>
</comment>
<keyword evidence="5 8" id="KW-1133">Transmembrane helix</keyword>
<feature type="transmembrane region" description="Helical" evidence="8">
    <location>
        <begin position="99"/>
        <end position="118"/>
    </location>
</feature>
<evidence type="ECO:0000256" key="8">
    <source>
        <dbReference type="SAM" id="Phobius"/>
    </source>
</evidence>
<feature type="transmembrane region" description="Helical" evidence="8">
    <location>
        <begin position="350"/>
        <end position="369"/>
    </location>
</feature>
<feature type="transmembrane region" description="Helical" evidence="8">
    <location>
        <begin position="306"/>
        <end position="329"/>
    </location>
</feature>
<keyword evidence="3 8" id="KW-0812">Transmembrane</keyword>
<name>A0ABV3PTL3_9HYPH</name>
<evidence type="ECO:0000313" key="9">
    <source>
        <dbReference type="EMBL" id="MEW9308985.1"/>
    </source>
</evidence>
<dbReference type="PANTHER" id="PTHR11706">
    <property type="entry name" value="SOLUTE CARRIER PROTEIN FAMILY 11 MEMBER"/>
    <property type="match status" value="1"/>
</dbReference>
<dbReference type="Proteomes" id="UP001555786">
    <property type="component" value="Unassembled WGS sequence"/>
</dbReference>
<keyword evidence="10" id="KW-1185">Reference proteome</keyword>
<sequence length="438" mass="46551">MSGTEGDLDPRTERSPAVEPSKPRILKVLGPGLITGASDDDPSGIATYSQVGAQYAYGASWTLLFSYPLMSAIQMISARLGRTTGRGIAGNLRRYYPNWLVYTGVCLLVIANIINIGADIGAMGDAVKLIIGGPALVYVVLFGAGCAIAQVFLQYKKYVRILKWLSLALLSYVATLFIVKIDWAALATGFFTPHIEFSSDYLMAIVAIFGTTISPYLFFWQASQEVEDLKEKPKRHPLKDSPEQAKEADQRIELDTLAGMGISNFIALSIMVTAAATLNVHHITDIGSSAQAAEALEPVAGKFAELLFVIGIVGTGLLAVPVLAGSAAYGLGEALRWPTGLARKPKDAKAFYATIAIATMLGVALNFAPVNPIQALFWSAVVNGVVAVPIMVIMMLMSTDKRIMGEQVIGGWLLGLGWLSTGVMALCAVGMGASAVLN</sequence>
<dbReference type="EMBL" id="JBFNQD010000011">
    <property type="protein sequence ID" value="MEW9308985.1"/>
    <property type="molecule type" value="Genomic_DNA"/>
</dbReference>
<feature type="transmembrane region" description="Helical" evidence="8">
    <location>
        <begin position="256"/>
        <end position="278"/>
    </location>
</feature>
<evidence type="ECO:0000256" key="1">
    <source>
        <dbReference type="ARBA" id="ARBA00004141"/>
    </source>
</evidence>
<dbReference type="PANTHER" id="PTHR11706:SF33">
    <property type="entry name" value="NATURAL RESISTANCE-ASSOCIATED MACROPHAGE PROTEIN 2"/>
    <property type="match status" value="1"/>
</dbReference>
<evidence type="ECO:0000256" key="3">
    <source>
        <dbReference type="ARBA" id="ARBA00022692"/>
    </source>
</evidence>
<feature type="region of interest" description="Disordered" evidence="7">
    <location>
        <begin position="1"/>
        <end position="22"/>
    </location>
</feature>
<feature type="transmembrane region" description="Helical" evidence="8">
    <location>
        <begin position="55"/>
        <end position="78"/>
    </location>
</feature>
<feature type="transmembrane region" description="Helical" evidence="8">
    <location>
        <begin position="130"/>
        <end position="152"/>
    </location>
</feature>
<feature type="transmembrane region" description="Helical" evidence="8">
    <location>
        <begin position="409"/>
        <end position="437"/>
    </location>
</feature>
<gene>
    <name evidence="9" type="ORF">ABXS05_25780</name>
</gene>
<proteinExistence type="predicted"/>
<comment type="caution">
    <text evidence="9">The sequence shown here is derived from an EMBL/GenBank/DDBJ whole genome shotgun (WGS) entry which is preliminary data.</text>
</comment>
<dbReference type="NCBIfam" id="NF037982">
    <property type="entry name" value="Nramp_1"/>
    <property type="match status" value="1"/>
</dbReference>
<protein>
    <submittedName>
        <fullName evidence="9">Nramp family divalent metal transporter</fullName>
    </submittedName>
</protein>